<evidence type="ECO:0000256" key="1">
    <source>
        <dbReference type="ARBA" id="ARBA00022741"/>
    </source>
</evidence>
<dbReference type="PROSITE" id="PS50110">
    <property type="entry name" value="RESPONSE_REGULATORY"/>
    <property type="match status" value="1"/>
</dbReference>
<dbReference type="OrthoDB" id="9804019at2"/>
<name>A0A0A2WF63_9GAMM</name>
<dbReference type="Pfam" id="PF25601">
    <property type="entry name" value="AAA_lid_14"/>
    <property type="match status" value="1"/>
</dbReference>
<accession>A0A0A2WF63</accession>
<dbReference type="PROSITE" id="PS50045">
    <property type="entry name" value="SIGMA54_INTERACT_4"/>
    <property type="match status" value="1"/>
</dbReference>
<dbReference type="EMBL" id="JRKJ01000016">
    <property type="protein sequence ID" value="KGQ18841.1"/>
    <property type="molecule type" value="Genomic_DNA"/>
</dbReference>
<dbReference type="InterPro" id="IPR009057">
    <property type="entry name" value="Homeodomain-like_sf"/>
</dbReference>
<protein>
    <submittedName>
        <fullName evidence="10">Type IV fimbriae expression regulatory protein PilR</fullName>
    </submittedName>
</protein>
<dbReference type="InterPro" id="IPR003593">
    <property type="entry name" value="AAA+_ATPase"/>
</dbReference>
<dbReference type="InterPro" id="IPR025662">
    <property type="entry name" value="Sigma_54_int_dom_ATP-bd_1"/>
</dbReference>
<dbReference type="InterPro" id="IPR001789">
    <property type="entry name" value="Sig_transdc_resp-reg_receiver"/>
</dbReference>
<dbReference type="PATRIC" id="fig|1300345.3.peg.2049"/>
<dbReference type="PROSITE" id="PS00676">
    <property type="entry name" value="SIGMA54_INTERACT_2"/>
    <property type="match status" value="1"/>
</dbReference>
<keyword evidence="4" id="KW-0238">DNA-binding</keyword>
<dbReference type="PRINTS" id="PR01590">
    <property type="entry name" value="HTHFIS"/>
</dbReference>
<feature type="modified residue" description="4-aspartylphosphate" evidence="6">
    <location>
        <position position="55"/>
    </location>
</feature>
<evidence type="ECO:0000256" key="5">
    <source>
        <dbReference type="ARBA" id="ARBA00023163"/>
    </source>
</evidence>
<evidence type="ECO:0000256" key="4">
    <source>
        <dbReference type="ARBA" id="ARBA00023125"/>
    </source>
</evidence>
<dbReference type="InterPro" id="IPR002197">
    <property type="entry name" value="HTH_Fis"/>
</dbReference>
<dbReference type="STRING" id="1300345.LF41_375"/>
<feature type="region of interest" description="Disordered" evidence="7">
    <location>
        <begin position="391"/>
        <end position="422"/>
    </location>
</feature>
<dbReference type="eggNOG" id="COG2204">
    <property type="taxonomic scope" value="Bacteria"/>
</dbReference>
<keyword evidence="3" id="KW-0805">Transcription regulation</keyword>
<evidence type="ECO:0000313" key="10">
    <source>
        <dbReference type="EMBL" id="KGQ18841.1"/>
    </source>
</evidence>
<dbReference type="GO" id="GO:0006355">
    <property type="term" value="P:regulation of DNA-templated transcription"/>
    <property type="evidence" value="ECO:0007669"/>
    <property type="project" value="InterPro"/>
</dbReference>
<comment type="caution">
    <text evidence="10">The sequence shown here is derived from an EMBL/GenBank/DDBJ whole genome shotgun (WGS) entry which is preliminary data.</text>
</comment>
<keyword evidence="1" id="KW-0547">Nucleotide-binding</keyword>
<reference evidence="10 11" key="1">
    <citation type="submission" date="2014-09" db="EMBL/GenBank/DDBJ databases">
        <title>Genome sequences of Lysobacter dokdonensis DS-58.</title>
        <authorList>
            <person name="Kim J.F."/>
            <person name="Kwak M.-J."/>
        </authorList>
    </citation>
    <scope>NUCLEOTIDE SEQUENCE [LARGE SCALE GENOMIC DNA]</scope>
    <source>
        <strain evidence="10 11">DS-58</strain>
    </source>
</reference>
<dbReference type="Gene3D" id="3.40.50.2300">
    <property type="match status" value="1"/>
</dbReference>
<dbReference type="InterPro" id="IPR027417">
    <property type="entry name" value="P-loop_NTPase"/>
</dbReference>
<dbReference type="Pfam" id="PF00158">
    <property type="entry name" value="Sigma54_activat"/>
    <property type="match status" value="1"/>
</dbReference>
<feature type="compositionally biased region" description="Basic and acidic residues" evidence="7">
    <location>
        <begin position="403"/>
        <end position="420"/>
    </location>
</feature>
<evidence type="ECO:0000256" key="7">
    <source>
        <dbReference type="SAM" id="MobiDB-lite"/>
    </source>
</evidence>
<dbReference type="PANTHER" id="PTHR32071:SF100">
    <property type="entry name" value="RESPONSE REGULATOR PROTEIN PILR"/>
    <property type="match status" value="1"/>
</dbReference>
<dbReference type="Pfam" id="PF02954">
    <property type="entry name" value="HTH_8"/>
    <property type="match status" value="1"/>
</dbReference>
<evidence type="ECO:0000313" key="11">
    <source>
        <dbReference type="Proteomes" id="UP000030518"/>
    </source>
</evidence>
<dbReference type="RefSeq" id="WP_036169369.1">
    <property type="nucleotide sequence ID" value="NZ_JRKJ01000016.1"/>
</dbReference>
<dbReference type="SUPFAM" id="SSF46689">
    <property type="entry name" value="Homeodomain-like"/>
    <property type="match status" value="1"/>
</dbReference>
<keyword evidence="6" id="KW-0597">Phosphoprotein</keyword>
<keyword evidence="11" id="KW-1185">Reference proteome</keyword>
<dbReference type="Pfam" id="PF00072">
    <property type="entry name" value="Response_reg"/>
    <property type="match status" value="1"/>
</dbReference>
<keyword evidence="5" id="KW-0804">Transcription</keyword>
<dbReference type="AlphaFoldDB" id="A0A0A2WF63"/>
<dbReference type="Proteomes" id="UP000030518">
    <property type="component" value="Unassembled WGS sequence"/>
</dbReference>
<dbReference type="Gene3D" id="1.10.10.60">
    <property type="entry name" value="Homeodomain-like"/>
    <property type="match status" value="1"/>
</dbReference>
<organism evidence="10 11">
    <name type="scientific">Lysobacter dokdonensis DS-58</name>
    <dbReference type="NCBI Taxonomy" id="1300345"/>
    <lineage>
        <taxon>Bacteria</taxon>
        <taxon>Pseudomonadati</taxon>
        <taxon>Pseudomonadota</taxon>
        <taxon>Gammaproteobacteria</taxon>
        <taxon>Lysobacterales</taxon>
        <taxon>Lysobacteraceae</taxon>
        <taxon>Noviluteimonas</taxon>
    </lineage>
</organism>
<evidence type="ECO:0000259" key="9">
    <source>
        <dbReference type="PROSITE" id="PS50110"/>
    </source>
</evidence>
<dbReference type="GO" id="GO:0005524">
    <property type="term" value="F:ATP binding"/>
    <property type="evidence" value="ECO:0007669"/>
    <property type="project" value="UniProtKB-KW"/>
</dbReference>
<evidence type="ECO:0000256" key="2">
    <source>
        <dbReference type="ARBA" id="ARBA00022840"/>
    </source>
</evidence>
<dbReference type="GO" id="GO:0043565">
    <property type="term" value="F:sequence-specific DNA binding"/>
    <property type="evidence" value="ECO:0007669"/>
    <property type="project" value="InterPro"/>
</dbReference>
<feature type="domain" description="Sigma-54 factor interaction" evidence="8">
    <location>
        <begin position="144"/>
        <end position="373"/>
    </location>
</feature>
<evidence type="ECO:0000256" key="3">
    <source>
        <dbReference type="ARBA" id="ARBA00023015"/>
    </source>
</evidence>
<dbReference type="CDD" id="cd00009">
    <property type="entry name" value="AAA"/>
    <property type="match status" value="1"/>
</dbReference>
<gene>
    <name evidence="10" type="ORF">LF41_375</name>
</gene>
<dbReference type="SUPFAM" id="SSF52172">
    <property type="entry name" value="CheY-like"/>
    <property type="match status" value="1"/>
</dbReference>
<dbReference type="InterPro" id="IPR058031">
    <property type="entry name" value="AAA_lid_NorR"/>
</dbReference>
<dbReference type="GO" id="GO:0000160">
    <property type="term" value="P:phosphorelay signal transduction system"/>
    <property type="evidence" value="ECO:0007669"/>
    <property type="project" value="InterPro"/>
</dbReference>
<dbReference type="PROSITE" id="PS00688">
    <property type="entry name" value="SIGMA54_INTERACT_3"/>
    <property type="match status" value="1"/>
</dbReference>
<evidence type="ECO:0000256" key="6">
    <source>
        <dbReference type="PROSITE-ProRule" id="PRU00169"/>
    </source>
</evidence>
<dbReference type="InterPro" id="IPR025943">
    <property type="entry name" value="Sigma_54_int_dom_ATP-bd_2"/>
</dbReference>
<dbReference type="PROSITE" id="PS00675">
    <property type="entry name" value="SIGMA54_INTERACT_1"/>
    <property type="match status" value="1"/>
</dbReference>
<dbReference type="PANTHER" id="PTHR32071">
    <property type="entry name" value="TRANSCRIPTIONAL REGULATORY PROTEIN"/>
    <property type="match status" value="1"/>
</dbReference>
<dbReference type="InterPro" id="IPR002078">
    <property type="entry name" value="Sigma_54_int"/>
</dbReference>
<keyword evidence="2" id="KW-0067">ATP-binding</keyword>
<dbReference type="SUPFAM" id="SSF52540">
    <property type="entry name" value="P-loop containing nucleoside triphosphate hydrolases"/>
    <property type="match status" value="1"/>
</dbReference>
<dbReference type="SMART" id="SM00382">
    <property type="entry name" value="AAA"/>
    <property type="match status" value="1"/>
</dbReference>
<evidence type="ECO:0000259" key="8">
    <source>
        <dbReference type="PROSITE" id="PS50045"/>
    </source>
</evidence>
<dbReference type="InterPro" id="IPR011006">
    <property type="entry name" value="CheY-like_superfamily"/>
</dbReference>
<dbReference type="Gene3D" id="1.10.8.60">
    <property type="match status" value="1"/>
</dbReference>
<sequence>MNDQRSALIVDDERDIRELLVLTLGRMGLRTETASSLNEARALLAAHRFDLCLTDMRLPDGSGIDLISEISAQFPQTPVAMITAFGNVEAAVEALKAGAFDFVSKPVDLAVLRGLVKHALDLPQKGARRPAGSAPASDALATRLYGDSPAIVALKQTLGKVARSQAPVYIAGESGTGKELVARTIHEQGARATGPFVPVNCGAIPAELMESEFFGHKKGSFTGAHVDKPGLFQAADGGTLFLDEVAELPLPMQVKLLRAIQEKSIRPVGANTEVQVDVRILSATHKDLAGQIADGRFRHDLYYRINVIELRVPPLRERLDDLPGLCAAILQRLSGQQGRALPALTPEAVAALRAYPFPGNVRELENILERALALAEDDRIEASDLRLPVYGPTATSQSAPMRDTVRDPMVRDPRQADPRDSMTSALPSYIEEIERNAIQQALEDNRYNKTKAAAQLGITFRALRYKLKKLGID</sequence>
<feature type="domain" description="Response regulatory" evidence="9">
    <location>
        <begin position="6"/>
        <end position="120"/>
    </location>
</feature>
<proteinExistence type="predicted"/>
<dbReference type="SMART" id="SM00448">
    <property type="entry name" value="REC"/>
    <property type="match status" value="1"/>
</dbReference>
<dbReference type="FunFam" id="3.40.50.300:FF:000006">
    <property type="entry name" value="DNA-binding transcriptional regulator NtrC"/>
    <property type="match status" value="1"/>
</dbReference>
<dbReference type="InterPro" id="IPR025944">
    <property type="entry name" value="Sigma_54_int_dom_CS"/>
</dbReference>
<dbReference type="Gene3D" id="3.40.50.300">
    <property type="entry name" value="P-loop containing nucleotide triphosphate hydrolases"/>
    <property type="match status" value="1"/>
</dbReference>